<keyword evidence="1" id="KW-1133">Transmembrane helix</keyword>
<protein>
    <recommendedName>
        <fullName evidence="2">Regulatory protein YycH domain-containing protein</fullName>
    </recommendedName>
</protein>
<dbReference type="Pfam" id="PF07435">
    <property type="entry name" value="YycH"/>
    <property type="match status" value="1"/>
</dbReference>
<keyword evidence="4" id="KW-1185">Reference proteome</keyword>
<dbReference type="InterPro" id="IPR042274">
    <property type="entry name" value="YycH/YycI_2"/>
</dbReference>
<evidence type="ECO:0000313" key="3">
    <source>
        <dbReference type="EMBL" id="QHI72283.1"/>
    </source>
</evidence>
<proteinExistence type="predicted"/>
<accession>A0A6P1MGH8</accession>
<evidence type="ECO:0000256" key="1">
    <source>
        <dbReference type="SAM" id="Phobius"/>
    </source>
</evidence>
<feature type="transmembrane region" description="Helical" evidence="1">
    <location>
        <begin position="12"/>
        <end position="32"/>
    </location>
</feature>
<feature type="domain" description="Regulatory protein YycH" evidence="2">
    <location>
        <begin position="10"/>
        <end position="478"/>
    </location>
</feature>
<sequence length="492" mass="56623">MEKTQINIIEKFKNILLVVLVFTTILLLYFLWGSKSLEAFIFSDDSESYEVLTSEKVLTPDEVILGRGNEDYIVATSKKEELWNNEILGTFRNFSQETNILVEEITKEKYKAAMKYPSIIARFQYDMPFSEFCDRFNINQQQGYDNISNLTEIGFSKGSKESAFIYDGSKKKYYWLLGNKDLQIFKKVDDISAQQAATYFPLKTYLGTESTNQTLIPVESPEAIVPIDYKRDSETGEKEAAESMAQSYFGKTLDFTRKIEESNGKIIYMYGYGQKVLIINPKDGSIEYKEEIKGNNSEQKSMFESLDTALTFISHHGGFKTAEGEKIEPNLESVSAIDDKKGCYRFIFDFKIGKNRLFYEENAPVTIDVKDGQVSYFRRELINFDGNQIQKKSNQERISAMNMLAMNYNYILTKSGMEDKQEPKAISFEDVANKIENLYTGYLKPAVEQQNEGTVYKEKKLQLVPVWVVEVNGVFLYFDLYDGKPEGYSKAY</sequence>
<gene>
    <name evidence="3" type="ORF">Ami3637_07590</name>
</gene>
<dbReference type="RefSeq" id="WP_162362052.1">
    <property type="nucleotide sequence ID" value="NZ_CP047591.1"/>
</dbReference>
<organism evidence="3 4">
    <name type="scientific">Aminipila terrae</name>
    <dbReference type="NCBI Taxonomy" id="2697030"/>
    <lineage>
        <taxon>Bacteria</taxon>
        <taxon>Bacillati</taxon>
        <taxon>Bacillota</taxon>
        <taxon>Clostridia</taxon>
        <taxon>Peptostreptococcales</taxon>
        <taxon>Anaerovoracaceae</taxon>
        <taxon>Aminipila</taxon>
    </lineage>
</organism>
<dbReference type="InterPro" id="IPR009996">
    <property type="entry name" value="YycH"/>
</dbReference>
<evidence type="ECO:0000313" key="4">
    <source>
        <dbReference type="Proteomes" id="UP000463883"/>
    </source>
</evidence>
<keyword evidence="1" id="KW-0472">Membrane</keyword>
<reference evidence="3 4" key="1">
    <citation type="submission" date="2020-01" db="EMBL/GenBank/DDBJ databases">
        <title>Genomic analysis of Aminipila sp. CBA3637.</title>
        <authorList>
            <person name="Kim Y.B."/>
            <person name="Roh S.W."/>
        </authorList>
    </citation>
    <scope>NUCLEOTIDE SEQUENCE [LARGE SCALE GENOMIC DNA]</scope>
    <source>
        <strain evidence="3 4">CBA3637</strain>
    </source>
</reference>
<dbReference type="EMBL" id="CP047591">
    <property type="protein sequence ID" value="QHI72283.1"/>
    <property type="molecule type" value="Genomic_DNA"/>
</dbReference>
<dbReference type="KEGG" id="amic:Ami3637_07590"/>
<name>A0A6P1MGH8_9FIRM</name>
<dbReference type="AlphaFoldDB" id="A0A6P1MGH8"/>
<evidence type="ECO:0000259" key="2">
    <source>
        <dbReference type="Pfam" id="PF07435"/>
    </source>
</evidence>
<keyword evidence="1" id="KW-0812">Transmembrane</keyword>
<dbReference type="Gene3D" id="3.30.310.160">
    <property type="entry name" value="YycH protein, domain 2"/>
    <property type="match status" value="1"/>
</dbReference>
<dbReference type="Proteomes" id="UP000463883">
    <property type="component" value="Chromosome"/>
</dbReference>